<dbReference type="EMBL" id="QXHD01000004">
    <property type="protein sequence ID" value="NEZ58265.1"/>
    <property type="molecule type" value="Genomic_DNA"/>
</dbReference>
<dbReference type="NCBIfam" id="TIGR00434">
    <property type="entry name" value="cysH"/>
    <property type="match status" value="1"/>
</dbReference>
<dbReference type="AlphaFoldDB" id="A0A6M0RPT8"/>
<organism evidence="5 6">
    <name type="scientific">Adonisia turfae CCMR0081</name>
    <dbReference type="NCBI Taxonomy" id="2292702"/>
    <lineage>
        <taxon>Bacteria</taxon>
        <taxon>Bacillati</taxon>
        <taxon>Cyanobacteriota</taxon>
        <taxon>Adonisia</taxon>
        <taxon>Adonisia turfae</taxon>
    </lineage>
</organism>
<feature type="active site" description="Nucleophile; cysteine thiosulfonate intermediate" evidence="3">
    <location>
        <position position="273"/>
    </location>
</feature>
<feature type="domain" description="Phosphoadenosine phosphosulphate reductase" evidence="4">
    <location>
        <begin position="80"/>
        <end position="253"/>
    </location>
</feature>
<dbReference type="GO" id="GO:0005737">
    <property type="term" value="C:cytoplasm"/>
    <property type="evidence" value="ECO:0007669"/>
    <property type="project" value="UniProtKB-SubCell"/>
</dbReference>
<evidence type="ECO:0000256" key="2">
    <source>
        <dbReference type="ARBA" id="ARBA00023002"/>
    </source>
</evidence>
<sequence length="294" mass="33310">MMGQVSMALSVIHNVVPCVQRERVYHGSYDTSHRHHGAAETMANVVLESELDLEALNKTLDGMDAAELVSWGAETFGESLVMSTSFGIQSAVMLHLVTQVMPNIPVIWVDTGYLPVETYRFAEELTQRLGLNLKVYQSPMSPARMEALHGRLWDQDNVEALNRYDYIRKVEPMQRALKDLGARAWLAGLRANQTSHRQTLGRIAQQNDIYKLHPILSWHSRDVYKYLTTFDLPYHPLFDQGYVTVGDWHSSRPMTDDDGDERATRFKGLKQECGLHLHLPQTQGEADSLNSSSL</sequence>
<dbReference type="Pfam" id="PF01507">
    <property type="entry name" value="PAPS_reduct"/>
    <property type="match status" value="1"/>
</dbReference>
<evidence type="ECO:0000259" key="4">
    <source>
        <dbReference type="Pfam" id="PF01507"/>
    </source>
</evidence>
<dbReference type="GO" id="GO:0070814">
    <property type="term" value="P:hydrogen sulfide biosynthetic process"/>
    <property type="evidence" value="ECO:0007669"/>
    <property type="project" value="UniProtKB-UniRule"/>
</dbReference>
<dbReference type="CDD" id="cd23945">
    <property type="entry name" value="PAPS_reductase"/>
    <property type="match status" value="1"/>
</dbReference>
<dbReference type="InterPro" id="IPR014729">
    <property type="entry name" value="Rossmann-like_a/b/a_fold"/>
</dbReference>
<evidence type="ECO:0000256" key="3">
    <source>
        <dbReference type="HAMAP-Rule" id="MF_00063"/>
    </source>
</evidence>
<dbReference type="NCBIfam" id="TIGR02057">
    <property type="entry name" value="PAPS_reductase"/>
    <property type="match status" value="1"/>
</dbReference>
<dbReference type="Proteomes" id="UP000481033">
    <property type="component" value="Unassembled WGS sequence"/>
</dbReference>
<comment type="catalytic activity">
    <reaction evidence="3">
        <text>[thioredoxin]-disulfide + sulfite + adenosine 3',5'-bisphosphate + 2 H(+) = [thioredoxin]-dithiol + 3'-phosphoadenylyl sulfate</text>
        <dbReference type="Rhea" id="RHEA:11724"/>
        <dbReference type="Rhea" id="RHEA-COMP:10698"/>
        <dbReference type="Rhea" id="RHEA-COMP:10700"/>
        <dbReference type="ChEBI" id="CHEBI:15378"/>
        <dbReference type="ChEBI" id="CHEBI:17359"/>
        <dbReference type="ChEBI" id="CHEBI:29950"/>
        <dbReference type="ChEBI" id="CHEBI:50058"/>
        <dbReference type="ChEBI" id="CHEBI:58339"/>
        <dbReference type="ChEBI" id="CHEBI:58343"/>
        <dbReference type="EC" id="1.8.4.8"/>
    </reaction>
</comment>
<dbReference type="PANTHER" id="PTHR46509:SF1">
    <property type="entry name" value="PHOSPHOADENOSINE PHOSPHOSULFATE REDUCTASE"/>
    <property type="match status" value="1"/>
</dbReference>
<dbReference type="HAMAP" id="MF_00063">
    <property type="entry name" value="CysH"/>
    <property type="match status" value="1"/>
</dbReference>
<comment type="caution">
    <text evidence="3">Lacks conserved residue(s) required for the propagation of feature annotation.</text>
</comment>
<dbReference type="InterPro" id="IPR002500">
    <property type="entry name" value="PAPS_reduct_dom"/>
</dbReference>
<comment type="pathway">
    <text evidence="3">Sulfur metabolism; hydrogen sulfide biosynthesis; sulfite from sulfate: step 3/3.</text>
</comment>
<keyword evidence="2 3" id="KW-0560">Oxidoreductase</keyword>
<comment type="subcellular location">
    <subcellularLocation>
        <location evidence="3">Cytoplasm</location>
    </subcellularLocation>
</comment>
<dbReference type="EC" id="1.8.4.8" evidence="3"/>
<dbReference type="NCBIfam" id="NF002537">
    <property type="entry name" value="PRK02090.1"/>
    <property type="match status" value="1"/>
</dbReference>
<dbReference type="UniPathway" id="UPA00140">
    <property type="reaction ID" value="UER00206"/>
</dbReference>
<name>A0A6M0RPT8_9CYAN</name>
<reference evidence="5 6" key="1">
    <citation type="journal article" date="2020" name="Microb. Ecol.">
        <title>Ecogenomics of the Marine Benthic Filamentous Cyanobacterium Adonisia.</title>
        <authorList>
            <person name="Walter J.M."/>
            <person name="Coutinho F.H."/>
            <person name="Leomil L."/>
            <person name="Hargreaves P.I."/>
            <person name="Campeao M.E."/>
            <person name="Vieira V.V."/>
            <person name="Silva B.S."/>
            <person name="Fistarol G.O."/>
            <person name="Salomon P.S."/>
            <person name="Sawabe T."/>
            <person name="Mino S."/>
            <person name="Hosokawa M."/>
            <person name="Miyashita H."/>
            <person name="Maruyama F."/>
            <person name="van Verk M.C."/>
            <person name="Dutilh B.E."/>
            <person name="Thompson C.C."/>
            <person name="Thompson F.L."/>
        </authorList>
    </citation>
    <scope>NUCLEOTIDE SEQUENCE [LARGE SCALE GENOMIC DNA]</scope>
    <source>
        <strain evidence="5 6">CCMR0081</strain>
    </source>
</reference>
<proteinExistence type="inferred from homology"/>
<gene>
    <name evidence="3" type="primary">cysH</name>
    <name evidence="5" type="ORF">DXZ20_22000</name>
</gene>
<comment type="function">
    <text evidence="3">Catalyzes the formation of sulfite from phosphoadenosine 5'-phosphosulfate (PAPS) using thioredoxin as an electron donor.</text>
</comment>
<evidence type="ECO:0000256" key="1">
    <source>
        <dbReference type="ARBA" id="ARBA00009732"/>
    </source>
</evidence>
<dbReference type="InterPro" id="IPR004511">
    <property type="entry name" value="PAPS/APS_Rdtase"/>
</dbReference>
<comment type="caution">
    <text evidence="5">The sequence shown here is derived from an EMBL/GenBank/DDBJ whole genome shotgun (WGS) entry which is preliminary data.</text>
</comment>
<dbReference type="SUPFAM" id="SSF52402">
    <property type="entry name" value="Adenine nucleotide alpha hydrolases-like"/>
    <property type="match status" value="1"/>
</dbReference>
<accession>A0A6M0RPT8</accession>
<keyword evidence="6" id="KW-1185">Reference proteome</keyword>
<evidence type="ECO:0000313" key="5">
    <source>
        <dbReference type="EMBL" id="NEZ58265.1"/>
    </source>
</evidence>
<dbReference type="InterPro" id="IPR011800">
    <property type="entry name" value="PAPS_reductase_CysH"/>
</dbReference>
<comment type="similarity">
    <text evidence="1 3">Belongs to the PAPS reductase family. CysH subfamily.</text>
</comment>
<dbReference type="PANTHER" id="PTHR46509">
    <property type="entry name" value="PHOSPHOADENOSINE PHOSPHOSULFATE REDUCTASE"/>
    <property type="match status" value="1"/>
</dbReference>
<protein>
    <recommendedName>
        <fullName evidence="3">Phosphoadenosine 5'-phosphosulfate reductase</fullName>
        <shortName evidence="3">PAPS reductase</shortName>
        <ecNumber evidence="3">1.8.4.8</ecNumber>
    </recommendedName>
    <alternativeName>
        <fullName evidence="3">3'-phosphoadenylylsulfate reductase</fullName>
    </alternativeName>
    <alternativeName>
        <fullName evidence="3">PAPS reductase, thioredoxin dependent</fullName>
    </alternativeName>
    <alternativeName>
        <fullName evidence="3">PAPS sulfotransferase</fullName>
    </alternativeName>
    <alternativeName>
        <fullName evidence="3">PAdoPS reductase</fullName>
    </alternativeName>
</protein>
<evidence type="ECO:0000313" key="6">
    <source>
        <dbReference type="Proteomes" id="UP000481033"/>
    </source>
</evidence>
<keyword evidence="3" id="KW-0963">Cytoplasm</keyword>
<dbReference type="Gene3D" id="3.40.50.620">
    <property type="entry name" value="HUPs"/>
    <property type="match status" value="1"/>
</dbReference>
<dbReference type="GO" id="GO:0019379">
    <property type="term" value="P:sulfate assimilation, phosphoadenylyl sulfate reduction by phosphoadenylyl-sulfate reductase (thioredoxin)"/>
    <property type="evidence" value="ECO:0007669"/>
    <property type="project" value="UniProtKB-UniRule"/>
</dbReference>
<dbReference type="GO" id="GO:0004604">
    <property type="term" value="F:phosphoadenylyl-sulfate reductase (thioredoxin) activity"/>
    <property type="evidence" value="ECO:0007669"/>
    <property type="project" value="UniProtKB-UniRule"/>
</dbReference>